<dbReference type="RefSeq" id="WP_202990073.1">
    <property type="nucleotide sequence ID" value="NZ_JAENHO010000002.1"/>
</dbReference>
<comment type="caution">
    <text evidence="1">The sequence shown here is derived from an EMBL/GenBank/DDBJ whole genome shotgun (WGS) entry which is preliminary data.</text>
</comment>
<evidence type="ECO:0008006" key="3">
    <source>
        <dbReference type="Google" id="ProtNLM"/>
    </source>
</evidence>
<dbReference type="Proteomes" id="UP000598996">
    <property type="component" value="Unassembled WGS sequence"/>
</dbReference>
<dbReference type="PROSITE" id="PS51257">
    <property type="entry name" value="PROKAR_LIPOPROTEIN"/>
    <property type="match status" value="1"/>
</dbReference>
<protein>
    <recommendedName>
        <fullName evidence="3">DUF3558 domain-containing protein</fullName>
    </recommendedName>
</protein>
<keyword evidence="2" id="KW-1185">Reference proteome</keyword>
<reference evidence="1 2" key="1">
    <citation type="submission" date="2021-01" db="EMBL/GenBank/DDBJ databases">
        <title>Actinoplanes sp. nov. LDG1-01 isolated from lichen.</title>
        <authorList>
            <person name="Saeng-In P."/>
            <person name="Phongsopitanun W."/>
            <person name="Kanchanasin P."/>
            <person name="Yuki M."/>
            <person name="Kudo T."/>
            <person name="Ohkuma M."/>
            <person name="Tanasupawat S."/>
        </authorList>
    </citation>
    <scope>NUCLEOTIDE SEQUENCE [LARGE SCALE GENOMIC DNA]</scope>
    <source>
        <strain evidence="1 2">LDG1-01</strain>
    </source>
</reference>
<accession>A0ABS1VGD8</accession>
<proteinExistence type="predicted"/>
<evidence type="ECO:0000313" key="2">
    <source>
        <dbReference type="Proteomes" id="UP000598996"/>
    </source>
</evidence>
<gene>
    <name evidence="1" type="ORF">JKJ07_05065</name>
</gene>
<organism evidence="1 2">
    <name type="scientific">Paractinoplanes lichenicola</name>
    <dbReference type="NCBI Taxonomy" id="2802976"/>
    <lineage>
        <taxon>Bacteria</taxon>
        <taxon>Bacillati</taxon>
        <taxon>Actinomycetota</taxon>
        <taxon>Actinomycetes</taxon>
        <taxon>Micromonosporales</taxon>
        <taxon>Micromonosporaceae</taxon>
        <taxon>Paractinoplanes</taxon>
    </lineage>
</organism>
<evidence type="ECO:0000313" key="1">
    <source>
        <dbReference type="EMBL" id="MBL7253678.1"/>
    </source>
</evidence>
<dbReference type="EMBL" id="JAENHO010000002">
    <property type="protein sequence ID" value="MBL7253678.1"/>
    <property type="molecule type" value="Genomic_DNA"/>
</dbReference>
<name>A0ABS1VGD8_9ACTN</name>
<sequence>MAGNVRWAGVVAVLALAGGCAEIDAGETVWTLWAEKCPAWTAPELAAAAPSGPPQTADLPHVTTLTCAYGSAEKPPAVIAHVQVGKNDDLRAAAVDEAREQREAARANDEPFARLRYFPSPAQVYASGEGALEATLWTGNAKVQATILLQSPVTTQKQLDGHKDLVSTALEDLAAGALT</sequence>